<keyword evidence="2" id="KW-1185">Reference proteome</keyword>
<reference evidence="1" key="1">
    <citation type="submission" date="2025-08" db="UniProtKB">
        <authorList>
            <consortium name="Ensembl"/>
        </authorList>
    </citation>
    <scope>IDENTIFICATION</scope>
</reference>
<dbReference type="PANTHER" id="PTHR31751">
    <property type="entry name" value="SI:CH211-108C17.2-RELATED-RELATED"/>
    <property type="match status" value="1"/>
</dbReference>
<protein>
    <submittedName>
        <fullName evidence="1">Uncharacterized protein</fullName>
    </submittedName>
</protein>
<evidence type="ECO:0000313" key="2">
    <source>
        <dbReference type="Proteomes" id="UP000261480"/>
    </source>
</evidence>
<dbReference type="Proteomes" id="UP000261480">
    <property type="component" value="Unplaced"/>
</dbReference>
<proteinExistence type="predicted"/>
<organism evidence="1 2">
    <name type="scientific">Poecilia mexicana</name>
    <dbReference type="NCBI Taxonomy" id="48701"/>
    <lineage>
        <taxon>Eukaryota</taxon>
        <taxon>Metazoa</taxon>
        <taxon>Chordata</taxon>
        <taxon>Craniata</taxon>
        <taxon>Vertebrata</taxon>
        <taxon>Euteleostomi</taxon>
        <taxon>Actinopterygii</taxon>
        <taxon>Neopterygii</taxon>
        <taxon>Teleostei</taxon>
        <taxon>Neoteleostei</taxon>
        <taxon>Acanthomorphata</taxon>
        <taxon>Ovalentaria</taxon>
        <taxon>Atherinomorphae</taxon>
        <taxon>Cyprinodontiformes</taxon>
        <taxon>Poeciliidae</taxon>
        <taxon>Poeciliinae</taxon>
        <taxon>Poecilia</taxon>
    </lineage>
</organism>
<name>A0A3B3WQK4_9TELE</name>
<dbReference type="Ensembl" id="ENSPMET00000008108.1">
    <property type="protein sequence ID" value="ENSPMEP00000005070.1"/>
    <property type="gene ID" value="ENSPMEG00000006410.1"/>
</dbReference>
<reference evidence="1" key="2">
    <citation type="submission" date="2025-09" db="UniProtKB">
        <authorList>
            <consortium name="Ensembl"/>
        </authorList>
    </citation>
    <scope>IDENTIFICATION</scope>
</reference>
<evidence type="ECO:0000313" key="1">
    <source>
        <dbReference type="Ensembl" id="ENSPMEP00000005070.1"/>
    </source>
</evidence>
<dbReference type="PANTHER" id="PTHR31751:SF42">
    <property type="entry name" value="PROTEIN CBG10204"/>
    <property type="match status" value="1"/>
</dbReference>
<dbReference type="AlphaFoldDB" id="A0A3B3WQK4"/>
<accession>A0A3B3WQK4</accession>
<sequence length="269" mass="30590">MEQSALLTAKTSEVVLCGDGRCDPPGHSAKYCTYTFLDVASQNIIDFKVISWTQASSSNATKTNGFKEALKNIEQNGVKVITVCTDRHPQIIKEMRVNNPKKRHEFGRWHVARGVSKKLAAAAKWKSCEDLAEWIRSIINHFWWRTQTCGGNAETLKEKWVSLIHHVTNRHDCQRTKLWLRPGSDAHVGKMIKDKQLLKDLDRLTKISVLAGQSSLSEKQQSQSVQFLLDEQNLHHLVTFVFSPSLLQLNRDRRVEAEETVGFRGQGWG</sequence>